<evidence type="ECO:0000256" key="6">
    <source>
        <dbReference type="ARBA" id="ARBA00022598"/>
    </source>
</evidence>
<dbReference type="InterPro" id="IPR008146">
    <property type="entry name" value="Gln_synth_cat_dom"/>
</dbReference>
<dbReference type="SUPFAM" id="SSF54368">
    <property type="entry name" value="Glutamine synthetase, N-terminal domain"/>
    <property type="match status" value="1"/>
</dbReference>
<evidence type="ECO:0000256" key="11">
    <source>
        <dbReference type="RuleBase" id="RU000384"/>
    </source>
</evidence>
<evidence type="ECO:0000256" key="3">
    <source>
        <dbReference type="ARBA" id="ARBA00012937"/>
    </source>
</evidence>
<dbReference type="SMART" id="SM01230">
    <property type="entry name" value="Gln-synt_C"/>
    <property type="match status" value="1"/>
</dbReference>
<dbReference type="SUPFAM" id="SSF55931">
    <property type="entry name" value="Glutamine synthetase/guanido kinase"/>
    <property type="match status" value="1"/>
</dbReference>
<proteinExistence type="inferred from homology"/>
<dbReference type="PANTHER" id="PTHR20852">
    <property type="entry name" value="GLUTAMINE SYNTHETASE"/>
    <property type="match status" value="1"/>
</dbReference>
<dbReference type="InterPro" id="IPR036651">
    <property type="entry name" value="Gln_synt_N_sf"/>
</dbReference>
<dbReference type="InterPro" id="IPR014746">
    <property type="entry name" value="Gln_synth/guanido_kin_cat_dom"/>
</dbReference>
<dbReference type="Pfam" id="PF00120">
    <property type="entry name" value="Gln-synt_C"/>
    <property type="match status" value="1"/>
</dbReference>
<evidence type="ECO:0000256" key="2">
    <source>
        <dbReference type="ARBA" id="ARBA00009897"/>
    </source>
</evidence>
<keyword evidence="14" id="KW-1185">Reference proteome</keyword>
<protein>
    <recommendedName>
        <fullName evidence="4">Glutamine synthetase</fullName>
        <ecNumber evidence="3">6.3.1.2</ecNumber>
    </recommendedName>
    <alternativeName>
        <fullName evidence="9">Glutamate--ammonia ligase</fullName>
    </alternativeName>
</protein>
<evidence type="ECO:0000256" key="9">
    <source>
        <dbReference type="ARBA" id="ARBA00030668"/>
    </source>
</evidence>
<keyword evidence="8" id="KW-0067">ATP-binding</keyword>
<evidence type="ECO:0000256" key="10">
    <source>
        <dbReference type="PROSITE-ProRule" id="PRU01331"/>
    </source>
</evidence>
<dbReference type="Proteomes" id="UP001295444">
    <property type="component" value="Chromosome 09"/>
</dbReference>
<dbReference type="Gene3D" id="3.10.20.70">
    <property type="entry name" value="Glutamine synthetase, N-terminal domain"/>
    <property type="match status" value="1"/>
</dbReference>
<evidence type="ECO:0000256" key="8">
    <source>
        <dbReference type="ARBA" id="ARBA00022840"/>
    </source>
</evidence>
<evidence type="ECO:0000256" key="1">
    <source>
        <dbReference type="ARBA" id="ARBA00004496"/>
    </source>
</evidence>
<evidence type="ECO:0000313" key="13">
    <source>
        <dbReference type="EMBL" id="CAH2316838.1"/>
    </source>
</evidence>
<dbReference type="GO" id="GO:0005524">
    <property type="term" value="F:ATP binding"/>
    <property type="evidence" value="ECO:0007669"/>
    <property type="project" value="UniProtKB-KW"/>
</dbReference>
<dbReference type="FunFam" id="3.30.590.10:FF:000011">
    <property type="entry name" value="Glutamine synthetase"/>
    <property type="match status" value="1"/>
</dbReference>
<organism evidence="13 14">
    <name type="scientific">Pelobates cultripes</name>
    <name type="common">Western spadefoot toad</name>
    <dbReference type="NCBI Taxonomy" id="61616"/>
    <lineage>
        <taxon>Eukaryota</taxon>
        <taxon>Metazoa</taxon>
        <taxon>Chordata</taxon>
        <taxon>Craniata</taxon>
        <taxon>Vertebrata</taxon>
        <taxon>Euteleostomi</taxon>
        <taxon>Amphibia</taxon>
        <taxon>Batrachia</taxon>
        <taxon>Anura</taxon>
        <taxon>Pelobatoidea</taxon>
        <taxon>Pelobatidae</taxon>
        <taxon>Pelobates</taxon>
    </lineage>
</organism>
<keyword evidence="6" id="KW-0436">Ligase</keyword>
<dbReference type="EC" id="6.3.1.2" evidence="3"/>
<name>A0AAD1WPI0_PELCU</name>
<dbReference type="PROSITE" id="PS51987">
    <property type="entry name" value="GS_CATALYTIC"/>
    <property type="match status" value="1"/>
</dbReference>
<evidence type="ECO:0000313" key="14">
    <source>
        <dbReference type="Proteomes" id="UP001295444"/>
    </source>
</evidence>
<evidence type="ECO:0000259" key="12">
    <source>
        <dbReference type="PROSITE" id="PS51987"/>
    </source>
</evidence>
<dbReference type="GO" id="GO:0005737">
    <property type="term" value="C:cytoplasm"/>
    <property type="evidence" value="ECO:0007669"/>
    <property type="project" value="UniProtKB-SubCell"/>
</dbReference>
<dbReference type="EMBL" id="OW240920">
    <property type="protein sequence ID" value="CAH2316838.1"/>
    <property type="molecule type" value="Genomic_DNA"/>
</dbReference>
<evidence type="ECO:0000256" key="5">
    <source>
        <dbReference type="ARBA" id="ARBA00022490"/>
    </source>
</evidence>
<feature type="domain" description="GS catalytic" evidence="12">
    <location>
        <begin position="114"/>
        <end position="374"/>
    </location>
</feature>
<dbReference type="FunFam" id="3.10.20.70:FF:000004">
    <property type="entry name" value="Glutamine synthetase"/>
    <property type="match status" value="1"/>
</dbReference>
<accession>A0AAD1WPI0</accession>
<evidence type="ECO:0000256" key="7">
    <source>
        <dbReference type="ARBA" id="ARBA00022741"/>
    </source>
</evidence>
<comment type="similarity">
    <text evidence="2 10 11">Belongs to the glutamine synthetase family.</text>
</comment>
<dbReference type="PANTHER" id="PTHR20852:SF115">
    <property type="entry name" value="GLUTAMINE SYNTHETASE"/>
    <property type="match status" value="1"/>
</dbReference>
<gene>
    <name evidence="13" type="ORF">PECUL_23A029632</name>
</gene>
<keyword evidence="7" id="KW-0547">Nucleotide-binding</keyword>
<dbReference type="GO" id="GO:0004356">
    <property type="term" value="F:glutamine synthetase activity"/>
    <property type="evidence" value="ECO:0007669"/>
    <property type="project" value="UniProtKB-EC"/>
</dbReference>
<sequence>MAAVSLSSYLIKGLKEQYMKLPQGGKVQVTYVWIDKNGEGVCCKTKTLDYEPKSIEEIPEWTFNGLGTRQAESDNCGMYLVPVKMFRDPFSLDPNKLVLCEVLKSNRTPAESNLRQTCKKIMDLVKDHRPWFGMEQEYILLDINGQPYGWPDKYIPGLRGHSYCGVGIEKVFGRDIVECHYKACLYAGIEICGINGEAMPSQWEFQVGPCEGIEIGDHLWMARFILHRICEDFGIVATLDPKPMPDYKYASGCHINYSTENMRTKGGLKDIKDAIKKLGKRHNYHISVYDPHGGNDNARRLTGGISTSNIHEFTTGINNCSVSIRIPHQVEKEGKGYFEDRRPSANCNPYAVTEAIIRTTILNKTGNETKDYGN</sequence>
<evidence type="ECO:0000256" key="4">
    <source>
        <dbReference type="ARBA" id="ARBA00021364"/>
    </source>
</evidence>
<dbReference type="InterPro" id="IPR050292">
    <property type="entry name" value="Glutamine_Synthetase"/>
</dbReference>
<dbReference type="GO" id="GO:0006542">
    <property type="term" value="P:glutamine biosynthetic process"/>
    <property type="evidence" value="ECO:0007669"/>
    <property type="project" value="InterPro"/>
</dbReference>
<reference evidence="13" key="1">
    <citation type="submission" date="2022-03" db="EMBL/GenBank/DDBJ databases">
        <authorList>
            <person name="Alioto T."/>
            <person name="Alioto T."/>
            <person name="Gomez Garrido J."/>
        </authorList>
    </citation>
    <scope>NUCLEOTIDE SEQUENCE</scope>
</reference>
<dbReference type="Gene3D" id="3.30.590.10">
    <property type="entry name" value="Glutamine synthetase/guanido kinase, catalytic domain"/>
    <property type="match status" value="1"/>
</dbReference>
<keyword evidence="5" id="KW-0963">Cytoplasm</keyword>
<comment type="subcellular location">
    <subcellularLocation>
        <location evidence="1">Cytoplasm</location>
    </subcellularLocation>
</comment>
<dbReference type="AlphaFoldDB" id="A0AAD1WPI0"/>